<dbReference type="SUPFAM" id="SSF52540">
    <property type="entry name" value="P-loop containing nucleoside triphosphate hydrolases"/>
    <property type="match status" value="1"/>
</dbReference>
<dbReference type="InterPro" id="IPR003593">
    <property type="entry name" value="AAA+_ATPase"/>
</dbReference>
<evidence type="ECO:0000256" key="8">
    <source>
        <dbReference type="ARBA" id="ARBA00024359"/>
    </source>
</evidence>
<dbReference type="InParanoid" id="A0A061AAG7"/>
<evidence type="ECO:0000256" key="2">
    <source>
        <dbReference type="ARBA" id="ARBA00011131"/>
    </source>
</evidence>
<dbReference type="Proteomes" id="UP000032434">
    <property type="component" value="Chromosome 1"/>
</dbReference>
<evidence type="ECO:0000256" key="4">
    <source>
        <dbReference type="ARBA" id="ARBA00022475"/>
    </source>
</evidence>
<dbReference type="InterPro" id="IPR015854">
    <property type="entry name" value="ABC_transpr_LolD-like"/>
</dbReference>
<evidence type="ECO:0000256" key="5">
    <source>
        <dbReference type="ARBA" id="ARBA00022741"/>
    </source>
</evidence>
<evidence type="ECO:0000259" key="11">
    <source>
        <dbReference type="PROSITE" id="PS50893"/>
    </source>
</evidence>
<keyword evidence="13" id="KW-1185">Reference proteome</keyword>
<dbReference type="GO" id="GO:0016887">
    <property type="term" value="F:ATP hydrolysis activity"/>
    <property type="evidence" value="ECO:0007669"/>
    <property type="project" value="InterPro"/>
</dbReference>
<keyword evidence="3" id="KW-0813">Transport</keyword>
<protein>
    <recommendedName>
        <fullName evidence="9">Putative hemin import ATP-binding protein HrtA</fullName>
    </recommendedName>
</protein>
<comment type="subcellular location">
    <subcellularLocation>
        <location evidence="1">Cell membrane</location>
        <topology evidence="1">Peripheral membrane protein</topology>
    </subcellularLocation>
</comment>
<comment type="function">
    <text evidence="10">Part of the ABC transporter complex hrt involved in hemin import. Responsible for energy coupling to the transport system.</text>
</comment>
<dbReference type="AlphaFoldDB" id="A0A061AAG7"/>
<evidence type="ECO:0000313" key="13">
    <source>
        <dbReference type="Proteomes" id="UP000032434"/>
    </source>
</evidence>
<dbReference type="PANTHER" id="PTHR24220">
    <property type="entry name" value="IMPORT ATP-BINDING PROTEIN"/>
    <property type="match status" value="1"/>
</dbReference>
<dbReference type="STRING" id="35623.Aocu_08220"/>
<organism evidence="12 13">
    <name type="scientific">Acholeplasma oculi</name>
    <dbReference type="NCBI Taxonomy" id="35623"/>
    <lineage>
        <taxon>Bacteria</taxon>
        <taxon>Bacillati</taxon>
        <taxon>Mycoplasmatota</taxon>
        <taxon>Mollicutes</taxon>
        <taxon>Acholeplasmatales</taxon>
        <taxon>Acholeplasmataceae</taxon>
        <taxon>Acholeplasma</taxon>
    </lineage>
</organism>
<dbReference type="KEGG" id="aoc:Aocu_08220"/>
<keyword evidence="4" id="KW-1003">Cell membrane</keyword>
<keyword evidence="6 12" id="KW-0067">ATP-binding</keyword>
<dbReference type="Pfam" id="PF00005">
    <property type="entry name" value="ABC_tran"/>
    <property type="match status" value="1"/>
</dbReference>
<evidence type="ECO:0000256" key="9">
    <source>
        <dbReference type="ARBA" id="ARBA00024432"/>
    </source>
</evidence>
<dbReference type="OrthoDB" id="389713at2"/>
<dbReference type="InterPro" id="IPR027417">
    <property type="entry name" value="P-loop_NTPase"/>
</dbReference>
<dbReference type="InterPro" id="IPR003439">
    <property type="entry name" value="ABC_transporter-like_ATP-bd"/>
</dbReference>
<dbReference type="PANTHER" id="PTHR24220:SF666">
    <property type="entry name" value="HEMIN IMPORT ATP-BINDING PROTEIN HRTA-RELATED"/>
    <property type="match status" value="1"/>
</dbReference>
<dbReference type="RefSeq" id="WP_045749381.1">
    <property type="nucleotide sequence ID" value="NZ_FUZK01000001.1"/>
</dbReference>
<comment type="subunit">
    <text evidence="2">The complex is composed of two ATP-binding proteins (HrtA), two transmembrane proteins (HrtB) and a solute-binding protein.</text>
</comment>
<evidence type="ECO:0000256" key="1">
    <source>
        <dbReference type="ARBA" id="ARBA00004202"/>
    </source>
</evidence>
<evidence type="ECO:0000256" key="6">
    <source>
        <dbReference type="ARBA" id="ARBA00022840"/>
    </source>
</evidence>
<dbReference type="EMBL" id="LK028559">
    <property type="protein sequence ID" value="CDR30895.1"/>
    <property type="molecule type" value="Genomic_DNA"/>
</dbReference>
<dbReference type="CDD" id="cd03255">
    <property type="entry name" value="ABC_MJ0796_LolCDE_FtsE"/>
    <property type="match status" value="1"/>
</dbReference>
<proteinExistence type="inferred from homology"/>
<dbReference type="GO" id="GO:0005524">
    <property type="term" value="F:ATP binding"/>
    <property type="evidence" value="ECO:0007669"/>
    <property type="project" value="UniProtKB-KW"/>
</dbReference>
<reference evidence="13" key="1">
    <citation type="submission" date="2014-05" db="EMBL/GenBank/DDBJ databases">
        <authorList>
            <person name="Kube M."/>
        </authorList>
    </citation>
    <scope>NUCLEOTIDE SEQUENCE [LARGE SCALE GENOMIC DNA]</scope>
</reference>
<evidence type="ECO:0000313" key="12">
    <source>
        <dbReference type="EMBL" id="CDR30895.1"/>
    </source>
</evidence>
<comment type="similarity">
    <text evidence="8">Belongs to the ABC transporter superfamily. HrtA family.</text>
</comment>
<evidence type="ECO:0000256" key="7">
    <source>
        <dbReference type="ARBA" id="ARBA00023136"/>
    </source>
</evidence>
<keyword evidence="7" id="KW-0472">Membrane</keyword>
<keyword evidence="5" id="KW-0547">Nucleotide-binding</keyword>
<gene>
    <name evidence="12" type="ORF">Aocu_08220</name>
</gene>
<feature type="domain" description="ABC transporter" evidence="11">
    <location>
        <begin position="6"/>
        <end position="227"/>
    </location>
</feature>
<dbReference type="GO" id="GO:0022857">
    <property type="term" value="F:transmembrane transporter activity"/>
    <property type="evidence" value="ECO:0007669"/>
    <property type="project" value="TreeGrafter"/>
</dbReference>
<evidence type="ECO:0000256" key="10">
    <source>
        <dbReference type="ARBA" id="ARBA00024721"/>
    </source>
</evidence>
<dbReference type="GO" id="GO:0005886">
    <property type="term" value="C:plasma membrane"/>
    <property type="evidence" value="ECO:0007669"/>
    <property type="project" value="UniProtKB-SubCell"/>
</dbReference>
<accession>A0A061AAG7</accession>
<dbReference type="PATRIC" id="fig|35623.3.peg.822"/>
<sequence length="227" mass="25501">MKKVLIEMKNVTKDFLQGDNVIRALKPTNFVAYEGEMIGIVGPSGSGKSTFLTILGGLQKPSTGQVFLNGKPFSELSVKEKSKLRLEEIGFILQASNLIPFLTVKEQLVLYNKIMRSKVDKVWMTELFDKLGVEKLKDKYPNELSGGERQRSAIAKALYHNPNVIFADEPTASLDTNKAYEVVKLLARETKEQKKATIMVTHDERMLEFCDKVYVIVDGVLSQRVNA</sequence>
<name>A0A061AAG7_9MOLU</name>
<dbReference type="SMART" id="SM00382">
    <property type="entry name" value="AAA"/>
    <property type="match status" value="1"/>
</dbReference>
<dbReference type="HOGENOM" id="CLU_000604_1_22_14"/>
<evidence type="ECO:0000256" key="3">
    <source>
        <dbReference type="ARBA" id="ARBA00022448"/>
    </source>
</evidence>
<dbReference type="InterPro" id="IPR017911">
    <property type="entry name" value="MacB-like_ATP-bd"/>
</dbReference>
<dbReference type="PROSITE" id="PS50893">
    <property type="entry name" value="ABC_TRANSPORTER_2"/>
    <property type="match status" value="1"/>
</dbReference>
<dbReference type="Gene3D" id="3.40.50.300">
    <property type="entry name" value="P-loop containing nucleotide triphosphate hydrolases"/>
    <property type="match status" value="1"/>
</dbReference>